<accession>A0A398DD97</accession>
<dbReference type="Proteomes" id="UP000266489">
    <property type="component" value="Unassembled WGS sequence"/>
</dbReference>
<evidence type="ECO:0000259" key="2">
    <source>
        <dbReference type="Pfam" id="PF12671"/>
    </source>
</evidence>
<sequence>MHVLGTSKRRREMKQLRTQKRLVYLSIMLILVLCATAIRPAIVATASDGTDTQAFLTAARSFAEQAEAAGGHHLTAEPVITVTSKQIQAGKMEVTMEIDAMSVLNSGPRDAEPVLAGKLQYLQDHGTTLSAAAKKAVEDDIADWRSTIESAMTVPSEGCFSIKVVADVRIAGNIDTNTLQVYVDNGPMQSNFIPAAQFLKDVRSGWATVTEAYDSSASIASAASAKGAVAPAATSSSYNRTIAYQYADRWAKDTTIHCDSATLQNTANWNNIQYPNYQSFYCNDCADYVSQCLHAGGIPTTAMWSYCTNNWDRAGPLMGYLKDNGYITYVASRLDCKCGDPFFFEDKDQWGNPNGVISHTVFMAYNDGKYTYYDAHTSDHLRFFWDGTYSLYFYHYTHVIY</sequence>
<dbReference type="PANTHER" id="PTHR40032">
    <property type="entry name" value="EXPORTED PROTEIN-RELATED"/>
    <property type="match status" value="1"/>
</dbReference>
<dbReference type="EMBL" id="QXIU01000080">
    <property type="protein sequence ID" value="RIE13125.1"/>
    <property type="molecule type" value="Genomic_DNA"/>
</dbReference>
<proteinExistence type="predicted"/>
<dbReference type="PANTHER" id="PTHR40032:SF1">
    <property type="entry name" value="EXPORTED PROTEIN"/>
    <property type="match status" value="1"/>
</dbReference>
<dbReference type="OrthoDB" id="9812429at2"/>
<name>A0A398DD97_9BACT</name>
<feature type="transmembrane region" description="Helical" evidence="1">
    <location>
        <begin position="21"/>
        <end position="42"/>
    </location>
</feature>
<keyword evidence="1" id="KW-1133">Transmembrane helix</keyword>
<keyword evidence="1" id="KW-0472">Membrane</keyword>
<keyword evidence="5" id="KW-1185">Reference proteome</keyword>
<dbReference type="Pfam" id="PF12671">
    <property type="entry name" value="Amidase_6"/>
    <property type="match status" value="1"/>
</dbReference>
<evidence type="ECO:0000313" key="3">
    <source>
        <dbReference type="EMBL" id="RIE09293.1"/>
    </source>
</evidence>
<dbReference type="InterPro" id="IPR024301">
    <property type="entry name" value="Amidase_6"/>
</dbReference>
<evidence type="ECO:0000256" key="1">
    <source>
        <dbReference type="SAM" id="Phobius"/>
    </source>
</evidence>
<organism evidence="4 6">
    <name type="scientific">Candidatus Cryosericum odellii</name>
    <dbReference type="NCBI Taxonomy" id="2290917"/>
    <lineage>
        <taxon>Bacteria</taxon>
        <taxon>Pseudomonadati</taxon>
        <taxon>Caldisericota/Cryosericota group</taxon>
        <taxon>Candidatus Cryosericota</taxon>
        <taxon>Candidatus Cryosericia</taxon>
        <taxon>Candidatus Cryosericales</taxon>
        <taxon>Candidatus Cryosericaceae</taxon>
        <taxon>Candidatus Cryosericum</taxon>
    </lineage>
</organism>
<keyword evidence="1" id="KW-0812">Transmembrane</keyword>
<dbReference type="EMBL" id="QXIT01000054">
    <property type="protein sequence ID" value="RIE09293.1"/>
    <property type="molecule type" value="Genomic_DNA"/>
</dbReference>
<gene>
    <name evidence="4" type="ORF">SMC5_03190</name>
    <name evidence="3" type="ORF">SMC6_02970</name>
</gene>
<protein>
    <recommendedName>
        <fullName evidence="2">Putative amidase domain-containing protein</fullName>
    </recommendedName>
</protein>
<comment type="caution">
    <text evidence="4">The sequence shown here is derived from an EMBL/GenBank/DDBJ whole genome shotgun (WGS) entry which is preliminary data.</text>
</comment>
<reference evidence="5 6" key="1">
    <citation type="submission" date="2018-09" db="EMBL/GenBank/DDBJ databases">
        <title>Discovery and Ecogenomic Context for Candidatus Cryosericales, a Global Caldiserica Order Active in Thawing Permafrost.</title>
        <authorList>
            <person name="Martinez M.A."/>
            <person name="Woodcroft B.J."/>
            <person name="Ignacio Espinoza J.C."/>
            <person name="Zayed A."/>
            <person name="Singleton C.M."/>
            <person name="Boyd J."/>
            <person name="Li Y.-F."/>
            <person name="Purvine S."/>
            <person name="Maughan H."/>
            <person name="Hodgkins S.B."/>
            <person name="Anderson D."/>
            <person name="Sederholm M."/>
            <person name="Temperton B."/>
            <person name="Saleska S.R."/>
            <person name="Tyson G.W."/>
            <person name="Rich V.I."/>
        </authorList>
    </citation>
    <scope>NUCLEOTIDE SEQUENCE [LARGE SCALE GENOMIC DNA]</scope>
    <source>
        <strain evidence="4 6">SMC5</strain>
        <strain evidence="3 5">SMC6</strain>
    </source>
</reference>
<evidence type="ECO:0000313" key="5">
    <source>
        <dbReference type="Proteomes" id="UP000266260"/>
    </source>
</evidence>
<dbReference type="Proteomes" id="UP000266260">
    <property type="component" value="Unassembled WGS sequence"/>
</dbReference>
<dbReference type="AlphaFoldDB" id="A0A398DD97"/>
<evidence type="ECO:0000313" key="6">
    <source>
        <dbReference type="Proteomes" id="UP000266489"/>
    </source>
</evidence>
<evidence type="ECO:0000313" key="4">
    <source>
        <dbReference type="EMBL" id="RIE13125.1"/>
    </source>
</evidence>
<feature type="domain" description="Putative amidase" evidence="2">
    <location>
        <begin position="237"/>
        <end position="386"/>
    </location>
</feature>
<accession>A0A398D368</accession>